<reference evidence="2 3" key="1">
    <citation type="submission" date="2020-03" db="EMBL/GenBank/DDBJ databases">
        <title>Propioniciclava sp. nov., isolated from Hydrophilus acuminatus.</title>
        <authorList>
            <person name="Hyun D.-W."/>
            <person name="Bae J.-W."/>
        </authorList>
    </citation>
    <scope>NUCLEOTIDE SEQUENCE [LARGE SCALE GENOMIC DNA]</scope>
    <source>
        <strain evidence="2 3">HDW11</strain>
    </source>
</reference>
<dbReference type="RefSeq" id="WP_166233142.1">
    <property type="nucleotide sequence ID" value="NZ_CP049865.1"/>
</dbReference>
<dbReference type="InterPro" id="IPR025349">
    <property type="entry name" value="DUF4253"/>
</dbReference>
<keyword evidence="3" id="KW-1185">Reference proteome</keyword>
<sequence length="279" mass="30113">MADEELRLRYRGYPPPVGPTVTTTLQAPEPAPTDVAPPCLAGLGAEPVRAGDGIDPRPIAWLIPAPADGRAVWSDLVAAFPTTGWWPVILDGLEGDAGGPWHTGKLAGPDQQIGEPREILERTRLAFGVPDEDEEEFEEFDADGPWTRPITQLAGATTFPGPVAIPVPPEVPALLVVPTARPADVPARLGWTGGSDRELTGGDVTAILRLWEKKFNAVLLVLDITEVGVFVPSPPTGRHAELMACEFAALSPEDGGENWETFGELMEMAHRRAWWVRFE</sequence>
<accession>A0A6G7Y601</accession>
<dbReference type="KEGG" id="prv:G7070_07270"/>
<dbReference type="Proteomes" id="UP000501058">
    <property type="component" value="Chromosome"/>
</dbReference>
<protein>
    <submittedName>
        <fullName evidence="2">DUF4253 domain-containing protein</fullName>
    </submittedName>
</protein>
<organism evidence="2 3">
    <name type="scientific">Propioniciclava coleopterorum</name>
    <dbReference type="NCBI Taxonomy" id="2714937"/>
    <lineage>
        <taxon>Bacteria</taxon>
        <taxon>Bacillati</taxon>
        <taxon>Actinomycetota</taxon>
        <taxon>Actinomycetes</taxon>
        <taxon>Propionibacteriales</taxon>
        <taxon>Propionibacteriaceae</taxon>
        <taxon>Propioniciclava</taxon>
    </lineage>
</organism>
<gene>
    <name evidence="2" type="ORF">G7070_07270</name>
</gene>
<evidence type="ECO:0000259" key="1">
    <source>
        <dbReference type="Pfam" id="PF14062"/>
    </source>
</evidence>
<evidence type="ECO:0000313" key="2">
    <source>
        <dbReference type="EMBL" id="QIK72106.1"/>
    </source>
</evidence>
<proteinExistence type="predicted"/>
<evidence type="ECO:0000313" key="3">
    <source>
        <dbReference type="Proteomes" id="UP000501058"/>
    </source>
</evidence>
<feature type="domain" description="DUF4253" evidence="1">
    <location>
        <begin position="174"/>
        <end position="275"/>
    </location>
</feature>
<dbReference type="EMBL" id="CP049865">
    <property type="protein sequence ID" value="QIK72106.1"/>
    <property type="molecule type" value="Genomic_DNA"/>
</dbReference>
<name>A0A6G7Y601_9ACTN</name>
<dbReference type="Pfam" id="PF14062">
    <property type="entry name" value="DUF4253"/>
    <property type="match status" value="1"/>
</dbReference>
<dbReference type="AlphaFoldDB" id="A0A6G7Y601"/>